<dbReference type="AlphaFoldDB" id="A0A067QFZ1"/>
<dbReference type="HOGENOM" id="CLU_2386478_0_0_1"/>
<accession>A0A067QFZ1</accession>
<sequence length="94" mass="9518">MGPVCATGPLLCCGALAIPEGVPLPPLPITIPPPIPALISPDVSVTVGLGCDNAMTVDGLYYCGESQTLTCCANNQYVENGMLGIGCAKVMPPM</sequence>
<dbReference type="GO" id="GO:0005199">
    <property type="term" value="F:structural constituent of cell wall"/>
    <property type="evidence" value="ECO:0007669"/>
    <property type="project" value="InterPro"/>
</dbReference>
<gene>
    <name evidence="1" type="ORF">JAAARDRAFT_204020</name>
</gene>
<keyword evidence="2" id="KW-1185">Reference proteome</keyword>
<name>A0A067QFZ1_9AGAM</name>
<reference evidence="2" key="1">
    <citation type="journal article" date="2014" name="Proc. Natl. Acad. Sci. U.S.A.">
        <title>Extensive sampling of basidiomycete genomes demonstrates inadequacy of the white-rot/brown-rot paradigm for wood decay fungi.</title>
        <authorList>
            <person name="Riley R."/>
            <person name="Salamov A.A."/>
            <person name="Brown D.W."/>
            <person name="Nagy L.G."/>
            <person name="Floudas D."/>
            <person name="Held B.W."/>
            <person name="Levasseur A."/>
            <person name="Lombard V."/>
            <person name="Morin E."/>
            <person name="Otillar R."/>
            <person name="Lindquist E.A."/>
            <person name="Sun H."/>
            <person name="LaButti K.M."/>
            <person name="Schmutz J."/>
            <person name="Jabbour D."/>
            <person name="Luo H."/>
            <person name="Baker S.E."/>
            <person name="Pisabarro A.G."/>
            <person name="Walton J.D."/>
            <person name="Blanchette R.A."/>
            <person name="Henrissat B."/>
            <person name="Martin F."/>
            <person name="Cullen D."/>
            <person name="Hibbett D.S."/>
            <person name="Grigoriev I.V."/>
        </authorList>
    </citation>
    <scope>NUCLEOTIDE SEQUENCE [LARGE SCALE GENOMIC DNA]</scope>
    <source>
        <strain evidence="2">MUCL 33604</strain>
    </source>
</reference>
<evidence type="ECO:0000313" key="1">
    <source>
        <dbReference type="EMBL" id="KDQ61526.1"/>
    </source>
</evidence>
<proteinExistence type="predicted"/>
<dbReference type="Proteomes" id="UP000027265">
    <property type="component" value="Unassembled WGS sequence"/>
</dbReference>
<dbReference type="GO" id="GO:0009277">
    <property type="term" value="C:fungal-type cell wall"/>
    <property type="evidence" value="ECO:0007669"/>
    <property type="project" value="InterPro"/>
</dbReference>
<evidence type="ECO:0000313" key="2">
    <source>
        <dbReference type="Proteomes" id="UP000027265"/>
    </source>
</evidence>
<protein>
    <submittedName>
        <fullName evidence="1">Uncharacterized protein</fullName>
    </submittedName>
</protein>
<dbReference type="InParanoid" id="A0A067QFZ1"/>
<dbReference type="EMBL" id="KL197712">
    <property type="protein sequence ID" value="KDQ61526.1"/>
    <property type="molecule type" value="Genomic_DNA"/>
</dbReference>
<organism evidence="1 2">
    <name type="scientific">Jaapia argillacea MUCL 33604</name>
    <dbReference type="NCBI Taxonomy" id="933084"/>
    <lineage>
        <taxon>Eukaryota</taxon>
        <taxon>Fungi</taxon>
        <taxon>Dikarya</taxon>
        <taxon>Basidiomycota</taxon>
        <taxon>Agaricomycotina</taxon>
        <taxon>Agaricomycetes</taxon>
        <taxon>Agaricomycetidae</taxon>
        <taxon>Jaapiales</taxon>
        <taxon>Jaapiaceae</taxon>
        <taxon>Jaapia</taxon>
    </lineage>
</organism>